<keyword evidence="3" id="KW-1185">Reference proteome</keyword>
<dbReference type="RefSeq" id="WP_014082768.1">
    <property type="nucleotide sequence ID" value="NC_016001.1"/>
</dbReference>
<feature type="transmembrane region" description="Helical" evidence="1">
    <location>
        <begin position="21"/>
        <end position="40"/>
    </location>
</feature>
<dbReference type="HOGENOM" id="CLU_920381_0_0_10"/>
<feature type="transmembrane region" description="Helical" evidence="1">
    <location>
        <begin position="143"/>
        <end position="160"/>
    </location>
</feature>
<feature type="transmembrane region" description="Helical" evidence="1">
    <location>
        <begin position="75"/>
        <end position="95"/>
    </location>
</feature>
<keyword evidence="1" id="KW-0812">Transmembrane</keyword>
<dbReference type="Proteomes" id="UP000009186">
    <property type="component" value="Chromosome"/>
</dbReference>
<name>G2Z3V7_FLABF</name>
<keyword evidence="1" id="KW-0472">Membrane</keyword>
<feature type="transmembrane region" description="Helical" evidence="1">
    <location>
        <begin position="263"/>
        <end position="287"/>
    </location>
</feature>
<dbReference type="KEGG" id="fbr:FBFL15_0137"/>
<organism evidence="2 3">
    <name type="scientific">Flavobacterium branchiophilum (strain FL-15)</name>
    <dbReference type="NCBI Taxonomy" id="1034807"/>
    <lineage>
        <taxon>Bacteria</taxon>
        <taxon>Pseudomonadati</taxon>
        <taxon>Bacteroidota</taxon>
        <taxon>Flavobacteriia</taxon>
        <taxon>Flavobacteriales</taxon>
        <taxon>Flavobacteriaceae</taxon>
        <taxon>Flavobacterium</taxon>
    </lineage>
</organism>
<feature type="transmembrane region" description="Helical" evidence="1">
    <location>
        <begin position="210"/>
        <end position="231"/>
    </location>
</feature>
<accession>G2Z3V7</accession>
<sequence>MTKILYFLFIIRFRKIVSKDDYLAIFILCFLYVSIAIIAFINYIDFYNYLFIMLVDILIHYINRSDLELLKLKNNYKTILFFEYVIYLSPFLIVFLLKKEYLLFLGFILFKIILINTPKINFKTIPYPFHLFNPFWHISFRKYKLALFFPIVLILIYIAIEHNNENIIYFSFIVLALISCIPSFERERLEEIQITPFDSRKYLIYQIKNSIINTLYIIFPIAIALCFFLKWDLILSLFGILIITLINILLKYVFYSNPYLHQIVFIFFVGLTITLYGVTLLIIPYLYKKSIENLNAIKYANH</sequence>
<proteinExistence type="predicted"/>
<feature type="transmembrane region" description="Helical" evidence="1">
    <location>
        <begin position="101"/>
        <end position="122"/>
    </location>
</feature>
<evidence type="ECO:0000313" key="2">
    <source>
        <dbReference type="EMBL" id="CCB68288.1"/>
    </source>
</evidence>
<protein>
    <submittedName>
        <fullName evidence="2">Putative ABC-type transport system, permease component</fullName>
    </submittedName>
</protein>
<feature type="transmembrane region" description="Helical" evidence="1">
    <location>
        <begin position="166"/>
        <end position="184"/>
    </location>
</feature>
<evidence type="ECO:0000313" key="3">
    <source>
        <dbReference type="Proteomes" id="UP000009186"/>
    </source>
</evidence>
<keyword evidence="1" id="KW-1133">Transmembrane helix</keyword>
<dbReference type="AlphaFoldDB" id="G2Z3V7"/>
<dbReference type="EMBL" id="FQ859183">
    <property type="protein sequence ID" value="CCB68288.1"/>
    <property type="molecule type" value="Genomic_DNA"/>
</dbReference>
<feature type="transmembrane region" description="Helical" evidence="1">
    <location>
        <begin position="237"/>
        <end position="254"/>
    </location>
</feature>
<gene>
    <name evidence="2" type="ordered locus">FBFL15_0137</name>
</gene>
<evidence type="ECO:0000256" key="1">
    <source>
        <dbReference type="SAM" id="Phobius"/>
    </source>
</evidence>
<dbReference type="eggNOG" id="ENOG502ZDA3">
    <property type="taxonomic scope" value="Bacteria"/>
</dbReference>
<reference evidence="2 3" key="1">
    <citation type="journal article" date="2011" name="Appl. Environ. Microbiol.">
        <title>Complete genome sequence of the fish pathogen Flavobacterium branchiophilum.</title>
        <authorList>
            <consortium name="1:IP"/>
            <consortium name="Microbial Evolutionary Genomics,F-75015 Paris"/>
            <consortium name="France 2:CNRS"/>
            <consortium name="URA2171"/>
            <consortium name="F-75015 Paris,France 3:Unite de Virologie et Immunologie Mol."/>
            <consortium name="INRA,78352 Jouy en Josas Cedex"/>
            <consortium name="France. 4:Unite de Mathemathique"/>
            <consortium name="Informatique et Genome,INRA"/>
            <consortium name="78352 Jouy en Josas Cedex"/>
            <consortium name="France. 5:CEA/Genoscope"/>
            <consortium name="Evry"/>
            <consortium name="France"/>
            <person name="Touchon M."/>
            <person name="Barbier P."/>
            <person name="Bernardet J.F."/>
            <person name="Loux V."/>
            <person name="Vacherie B."/>
            <person name="Barbe V."/>
            <person name="Rocha E.P."/>
            <person name="Duchaud E."/>
        </authorList>
    </citation>
    <scope>NUCLEOTIDE SEQUENCE [LARGE SCALE GENOMIC DNA]</scope>
    <source>
        <strain evidence="2 3">FL-15</strain>
    </source>
</reference>